<evidence type="ECO:0000313" key="3">
    <source>
        <dbReference type="Proteomes" id="UP000646738"/>
    </source>
</evidence>
<reference evidence="3" key="1">
    <citation type="submission" date="2023-07" db="EMBL/GenBank/DDBJ databases">
        <title>Whole genome shotgun sequence of Streptomyces achromogenes subsp. rubradiris NBRC 14000.</title>
        <authorList>
            <person name="Komaki H."/>
            <person name="Tamura T."/>
        </authorList>
    </citation>
    <scope>NUCLEOTIDE SEQUENCE [LARGE SCALE GENOMIC DNA]</scope>
    <source>
        <strain evidence="3">NBRC 14000</strain>
    </source>
</reference>
<comment type="caution">
    <text evidence="2">The sequence shown here is derived from an EMBL/GenBank/DDBJ whole genome shotgun (WGS) entry which is preliminary data.</text>
</comment>
<feature type="region of interest" description="Disordered" evidence="1">
    <location>
        <begin position="53"/>
        <end position="74"/>
    </location>
</feature>
<sequence length="74" mass="7588">MLAVLVTDPIVPRATDRRGRLSTGCGQLPYVTVRLVDADDAVPAELLRAEADLGAGSAVGPSTPEESYGSYAGA</sequence>
<organism evidence="2 3">
    <name type="scientific">Streptomyces rubradiris</name>
    <name type="common">Streptomyces achromogenes subsp. rubradiris</name>
    <dbReference type="NCBI Taxonomy" id="285531"/>
    <lineage>
        <taxon>Bacteria</taxon>
        <taxon>Bacillati</taxon>
        <taxon>Actinomycetota</taxon>
        <taxon>Actinomycetes</taxon>
        <taxon>Kitasatosporales</taxon>
        <taxon>Streptomycetaceae</taxon>
        <taxon>Streptomyces</taxon>
    </lineage>
</organism>
<name>A0ABQ3RK33_STRRR</name>
<proteinExistence type="predicted"/>
<dbReference type="EMBL" id="BNEA01000015">
    <property type="protein sequence ID" value="GHI56230.1"/>
    <property type="molecule type" value="Genomic_DNA"/>
</dbReference>
<gene>
    <name evidence="2" type="ORF">Srubr_60760</name>
</gene>
<evidence type="ECO:0000256" key="1">
    <source>
        <dbReference type="SAM" id="MobiDB-lite"/>
    </source>
</evidence>
<dbReference type="Proteomes" id="UP000646738">
    <property type="component" value="Unassembled WGS sequence"/>
</dbReference>
<accession>A0ABQ3RK33</accession>
<keyword evidence="3" id="KW-1185">Reference proteome</keyword>
<protein>
    <submittedName>
        <fullName evidence="2">Uncharacterized protein</fullName>
    </submittedName>
</protein>
<evidence type="ECO:0000313" key="2">
    <source>
        <dbReference type="EMBL" id="GHI56230.1"/>
    </source>
</evidence>